<proteinExistence type="predicted"/>
<dbReference type="EC" id="2.3.1.-" evidence="2"/>
<sequence length="407" mass="44711">MTIAPSLAKEHQVAEQPLSQQPALRVERLDAKTLAALPAPQWDRLSQHCLTENPFLDRRHVLAALETIDKGKAVDALAFWSGDVLVGLFVFQARSKIPAPFPVANGLANDYLLNGTPLIDKDQADAVISHFLELVSDGKAPALWAFDDVDLDCAVFQRLRMQVSGRGLHWAVANPYERAYLTRLEGGLEAHLSQVLSKNRLKDVRRTMRRLGEAGRIELEHVEDEARLPGRLEDFLRLENAGWKGEMGTSFLSRAADAAFARQAYVAGLAAMDSLLLDGAPIAMKLSIRTGGTAFTPKIAYDEAYKKLGPGMALEYMLIEAFYASDRLDAVDAAATAEGHSALNFFNNHKSMATVIVGRRRWQVDLLVWLHQMRERLKLAVLKAKARLAALRAPKAASPSTAAATDA</sequence>
<gene>
    <name evidence="2" type="ORF">NF348_06865</name>
</gene>
<dbReference type="Proteomes" id="UP001060275">
    <property type="component" value="Unassembled WGS sequence"/>
</dbReference>
<reference evidence="2" key="1">
    <citation type="submission" date="2022-06" db="EMBL/GenBank/DDBJ databases">
        <title>Devosia sp. XJ19-45 genome assembly.</title>
        <authorList>
            <person name="Li B."/>
            <person name="Cai M."/>
            <person name="Nie G."/>
            <person name="Li W."/>
        </authorList>
    </citation>
    <scope>NUCLEOTIDE SEQUENCE</scope>
    <source>
        <strain evidence="2">XJ19-45</strain>
    </source>
</reference>
<name>A0A9Q4FQZ5_9HYPH</name>
<dbReference type="InterPro" id="IPR038740">
    <property type="entry name" value="BioF2-like_GNAT_dom"/>
</dbReference>
<accession>A0A9Q4FQZ5</accession>
<feature type="domain" description="BioF2-like acetyltransferase" evidence="1">
    <location>
        <begin position="199"/>
        <end position="332"/>
    </location>
</feature>
<dbReference type="EMBL" id="JAMWDU010000002">
    <property type="protein sequence ID" value="MCP8886821.1"/>
    <property type="molecule type" value="Genomic_DNA"/>
</dbReference>
<comment type="caution">
    <text evidence="2">The sequence shown here is derived from an EMBL/GenBank/DDBJ whole genome shotgun (WGS) entry which is preliminary data.</text>
</comment>
<dbReference type="GO" id="GO:0016746">
    <property type="term" value="F:acyltransferase activity"/>
    <property type="evidence" value="ECO:0007669"/>
    <property type="project" value="UniProtKB-KW"/>
</dbReference>
<dbReference type="RefSeq" id="WP_254673505.1">
    <property type="nucleotide sequence ID" value="NZ_JAMWDU010000002.1"/>
</dbReference>
<evidence type="ECO:0000313" key="2">
    <source>
        <dbReference type="EMBL" id="MCP8886821.1"/>
    </source>
</evidence>
<protein>
    <submittedName>
        <fullName evidence="2">GNAT family N-acetyltransferase</fullName>
        <ecNumber evidence="2">2.3.1.-</ecNumber>
    </submittedName>
</protein>
<organism evidence="2 3">
    <name type="scientific">Devosia ureilytica</name>
    <dbReference type="NCBI Taxonomy" id="2952754"/>
    <lineage>
        <taxon>Bacteria</taxon>
        <taxon>Pseudomonadati</taxon>
        <taxon>Pseudomonadota</taxon>
        <taxon>Alphaproteobacteria</taxon>
        <taxon>Hyphomicrobiales</taxon>
        <taxon>Devosiaceae</taxon>
        <taxon>Devosia</taxon>
    </lineage>
</organism>
<evidence type="ECO:0000259" key="1">
    <source>
        <dbReference type="Pfam" id="PF13480"/>
    </source>
</evidence>
<dbReference type="AlphaFoldDB" id="A0A9Q4FQZ5"/>
<keyword evidence="2" id="KW-0808">Transferase</keyword>
<keyword evidence="2" id="KW-0012">Acyltransferase</keyword>
<dbReference type="InterPro" id="IPR016181">
    <property type="entry name" value="Acyl_CoA_acyltransferase"/>
</dbReference>
<dbReference type="Pfam" id="PF13480">
    <property type="entry name" value="Acetyltransf_6"/>
    <property type="match status" value="1"/>
</dbReference>
<keyword evidence="3" id="KW-1185">Reference proteome</keyword>
<dbReference type="SUPFAM" id="SSF55729">
    <property type="entry name" value="Acyl-CoA N-acyltransferases (Nat)"/>
    <property type="match status" value="1"/>
</dbReference>
<evidence type="ECO:0000313" key="3">
    <source>
        <dbReference type="Proteomes" id="UP001060275"/>
    </source>
</evidence>